<evidence type="ECO:0000256" key="1">
    <source>
        <dbReference type="SAM" id="MobiDB-lite"/>
    </source>
</evidence>
<name>A0A2P5I1S7_DIAHE</name>
<dbReference type="InParanoid" id="A0A2P5I1S7"/>
<proteinExistence type="predicted"/>
<comment type="caution">
    <text evidence="2">The sequence shown here is derived from an EMBL/GenBank/DDBJ whole genome shotgun (WGS) entry which is preliminary data.</text>
</comment>
<feature type="compositionally biased region" description="Polar residues" evidence="1">
    <location>
        <begin position="287"/>
        <end position="302"/>
    </location>
</feature>
<sequence length="302" mass="32399">MRTRVELLQAGTYLLRLPHRSQTPRHQTSDTRHQHARPPVRQPASQPGQPSLARAGATTQHGETMGSEDIQVRSSSRGHLGSWAGLRPVPIVHDSAHEHFVFARSCAAENVLQSTGLSRPYAMDTCRRGHLRLESSGQRLAFVSERRAHWLPSTGHPEIALQRPPPSRPGPGPGSNPGSLLVVGPAALVPARGSSSSSSSSPSSPPLGLWAKQGLRSQPCSAVAAGRALLTKTPPGAQLQSTSRPLRGLGSPSQQGMRRQPHRLSSQQPRSRPLKKQPLLDWLNPAKPNSTVVTVSCSLGDK</sequence>
<feature type="region of interest" description="Disordered" evidence="1">
    <location>
        <begin position="15"/>
        <end position="74"/>
    </location>
</feature>
<dbReference type="Proteomes" id="UP000094444">
    <property type="component" value="Unassembled WGS sequence"/>
</dbReference>
<evidence type="ECO:0000313" key="3">
    <source>
        <dbReference type="Proteomes" id="UP000094444"/>
    </source>
</evidence>
<protein>
    <submittedName>
        <fullName evidence="2">Uncharacterized protein</fullName>
    </submittedName>
</protein>
<feature type="compositionally biased region" description="Pro residues" evidence="1">
    <location>
        <begin position="163"/>
        <end position="174"/>
    </location>
</feature>
<gene>
    <name evidence="2" type="ORF">DHEL01_v205186</name>
</gene>
<keyword evidence="3" id="KW-1185">Reference proteome</keyword>
<accession>A0A2P5I1S7</accession>
<dbReference type="EMBL" id="MAVT02000371">
    <property type="protein sequence ID" value="POS76417.1"/>
    <property type="molecule type" value="Genomic_DNA"/>
</dbReference>
<reference evidence="2" key="1">
    <citation type="submission" date="2017-09" db="EMBL/GenBank/DDBJ databases">
        <title>Polyketide synthases of a Diaporthe helianthi virulent isolate.</title>
        <authorList>
            <person name="Baroncelli R."/>
        </authorList>
    </citation>
    <scope>NUCLEOTIDE SEQUENCE [LARGE SCALE GENOMIC DNA]</scope>
    <source>
        <strain evidence="2">7/96</strain>
    </source>
</reference>
<feature type="region of interest" description="Disordered" evidence="1">
    <location>
        <begin position="153"/>
        <end position="211"/>
    </location>
</feature>
<evidence type="ECO:0000313" key="2">
    <source>
        <dbReference type="EMBL" id="POS76417.1"/>
    </source>
</evidence>
<feature type="compositionally biased region" description="Polar residues" evidence="1">
    <location>
        <begin position="251"/>
        <end position="270"/>
    </location>
</feature>
<dbReference type="AlphaFoldDB" id="A0A2P5I1S7"/>
<feature type="region of interest" description="Disordered" evidence="1">
    <location>
        <begin position="231"/>
        <end position="302"/>
    </location>
</feature>
<organism evidence="2 3">
    <name type="scientific">Diaporthe helianthi</name>
    <dbReference type="NCBI Taxonomy" id="158607"/>
    <lineage>
        <taxon>Eukaryota</taxon>
        <taxon>Fungi</taxon>
        <taxon>Dikarya</taxon>
        <taxon>Ascomycota</taxon>
        <taxon>Pezizomycotina</taxon>
        <taxon>Sordariomycetes</taxon>
        <taxon>Sordariomycetidae</taxon>
        <taxon>Diaporthales</taxon>
        <taxon>Diaporthaceae</taxon>
        <taxon>Diaporthe</taxon>
    </lineage>
</organism>